<keyword evidence="3" id="KW-0812">Transmembrane</keyword>
<feature type="non-terminal residue" evidence="4">
    <location>
        <position position="526"/>
    </location>
</feature>
<keyword evidence="1" id="KW-0175">Coiled coil</keyword>
<evidence type="ECO:0000256" key="1">
    <source>
        <dbReference type="SAM" id="Coils"/>
    </source>
</evidence>
<organism evidence="4 5">
    <name type="scientific">Genlisea aurea</name>
    <dbReference type="NCBI Taxonomy" id="192259"/>
    <lineage>
        <taxon>Eukaryota</taxon>
        <taxon>Viridiplantae</taxon>
        <taxon>Streptophyta</taxon>
        <taxon>Embryophyta</taxon>
        <taxon>Tracheophyta</taxon>
        <taxon>Spermatophyta</taxon>
        <taxon>Magnoliopsida</taxon>
        <taxon>eudicotyledons</taxon>
        <taxon>Gunneridae</taxon>
        <taxon>Pentapetalae</taxon>
        <taxon>asterids</taxon>
        <taxon>lamiids</taxon>
        <taxon>Lamiales</taxon>
        <taxon>Lentibulariaceae</taxon>
        <taxon>Genlisea</taxon>
    </lineage>
</organism>
<dbReference type="Proteomes" id="UP000015453">
    <property type="component" value="Unassembled WGS sequence"/>
</dbReference>
<dbReference type="OrthoDB" id="2018951at2759"/>
<dbReference type="AlphaFoldDB" id="S8CY30"/>
<evidence type="ECO:0000313" key="5">
    <source>
        <dbReference type="Proteomes" id="UP000015453"/>
    </source>
</evidence>
<feature type="region of interest" description="Disordered" evidence="2">
    <location>
        <begin position="478"/>
        <end position="526"/>
    </location>
</feature>
<feature type="transmembrane region" description="Helical" evidence="3">
    <location>
        <begin position="444"/>
        <end position="464"/>
    </location>
</feature>
<comment type="caution">
    <text evidence="4">The sequence shown here is derived from an EMBL/GenBank/DDBJ whole genome shotgun (WGS) entry which is preliminary data.</text>
</comment>
<keyword evidence="5" id="KW-1185">Reference proteome</keyword>
<evidence type="ECO:0000256" key="3">
    <source>
        <dbReference type="SAM" id="Phobius"/>
    </source>
</evidence>
<dbReference type="SUPFAM" id="SSF50998">
    <property type="entry name" value="Quinoprotein alcohol dehydrogenase-like"/>
    <property type="match status" value="1"/>
</dbReference>
<keyword evidence="3" id="KW-1133">Transmembrane helix</keyword>
<gene>
    <name evidence="4" type="ORF">M569_04852</name>
</gene>
<reference evidence="4 5" key="1">
    <citation type="journal article" date="2013" name="BMC Genomics">
        <title>The miniature genome of a carnivorous plant Genlisea aurea contains a low number of genes and short non-coding sequences.</title>
        <authorList>
            <person name="Leushkin E.V."/>
            <person name="Sutormin R.A."/>
            <person name="Nabieva E.R."/>
            <person name="Penin A.A."/>
            <person name="Kondrashov A.S."/>
            <person name="Logacheva M.D."/>
        </authorList>
    </citation>
    <scope>NUCLEOTIDE SEQUENCE [LARGE SCALE GENOMIC DNA]</scope>
</reference>
<feature type="coiled-coil region" evidence="1">
    <location>
        <begin position="16"/>
        <end position="57"/>
    </location>
</feature>
<dbReference type="InterPro" id="IPR045288">
    <property type="entry name" value="At1g75140-like"/>
</dbReference>
<dbReference type="InterPro" id="IPR011047">
    <property type="entry name" value="Quinoprotein_ADH-like_sf"/>
</dbReference>
<protein>
    <submittedName>
        <fullName evidence="4">Uncharacterized protein</fullName>
    </submittedName>
</protein>
<dbReference type="PANTHER" id="PTHR35464">
    <property type="entry name" value="OS06G0115200 PROTEIN"/>
    <property type="match status" value="1"/>
</dbReference>
<evidence type="ECO:0000313" key="4">
    <source>
        <dbReference type="EMBL" id="EPS69911.1"/>
    </source>
</evidence>
<evidence type="ECO:0000256" key="2">
    <source>
        <dbReference type="SAM" id="MobiDB-lite"/>
    </source>
</evidence>
<proteinExistence type="predicted"/>
<accession>S8CY30</accession>
<sequence>PVLQAGADENPAAVLHSKHELQLKRLEELVRDLSQLIARLESRFDDSEAAIGKLLSEAIGRFSVKESERNPSSSVRKYSSLWTERFHFVSAVKLKSSVTCINMLPFRDSDGGTAKYFAVGDENGGMHVFSRNGDVSLEFDTFADPHDASRITAMVSYPSVYKNETAIVTGHENGRIVKHRMWETPTAEDPFALRVDGVVAFEATTTRSGGNKKIDLLQVQNLGGRKRSIMAVNGDGDISVFEEDGKLYGTASPASRPVAFLKQRLLFLSETGAGSLDLRTMKITEGECEGLNGSSFVRSYVFDAVDRSKAYGFTSEGDLIQTILLGDSKNFKCRIRSKRKLDLHPPLALQTIKGYLLIMDAKNLILYNISSQNYIRGSGVKPMFSASVDEIASSFTNHYSPLGAAAVPLIATDGDKHVLVHVGGECVALFRSKLPGFRNGLNSILWTSPVLFFVAFLFGAWHFFANKKEALTSWGPDDLFSSDGTAPPPPPPPSSGGSDDSSRNAETTVVETRGGSGLRYISPQRY</sequence>
<keyword evidence="3" id="KW-0472">Membrane</keyword>
<feature type="non-terminal residue" evidence="4">
    <location>
        <position position="1"/>
    </location>
</feature>
<dbReference type="EMBL" id="AUSU01001903">
    <property type="protein sequence ID" value="EPS69911.1"/>
    <property type="molecule type" value="Genomic_DNA"/>
</dbReference>
<dbReference type="PANTHER" id="PTHR35464:SF1">
    <property type="entry name" value="OS06G0115200 PROTEIN"/>
    <property type="match status" value="1"/>
</dbReference>
<name>S8CY30_9LAMI</name>